<accession>A0A974RYH7</accession>
<name>A0A974RYH7_PERPY</name>
<evidence type="ECO:0000313" key="2">
    <source>
        <dbReference type="Proteomes" id="UP000595254"/>
    </source>
</evidence>
<dbReference type="KEGG" id="ppsr:I6J18_00045"/>
<evidence type="ECO:0000313" key="1">
    <source>
        <dbReference type="EMBL" id="QQS98435.1"/>
    </source>
</evidence>
<dbReference type="EMBL" id="CP068052">
    <property type="protein sequence ID" value="QQS98435.1"/>
    <property type="molecule type" value="Genomic_DNA"/>
</dbReference>
<dbReference type="Proteomes" id="UP000595254">
    <property type="component" value="Plasmid unnamed"/>
</dbReference>
<reference evidence="1 2" key="1">
    <citation type="submission" date="2021-01" db="EMBL/GenBank/DDBJ databases">
        <title>FDA dAtabase for Regulatory Grade micrObial Sequences (FDA-ARGOS): Supporting development and validation of Infectious Disease Dx tests.</title>
        <authorList>
            <person name="Nelson B."/>
            <person name="Plummer A."/>
            <person name="Tallon L."/>
            <person name="Sadzewicz L."/>
            <person name="Zhao X."/>
            <person name="Boylan J."/>
            <person name="Ott S."/>
            <person name="Bowen H."/>
            <person name="Vavikolanu K."/>
            <person name="Mehta A."/>
            <person name="Aluvathingal J."/>
            <person name="Nadendla S."/>
            <person name="Myers T."/>
            <person name="Yan Y."/>
            <person name="Sichtig H."/>
        </authorList>
    </citation>
    <scope>NUCLEOTIDE SEQUENCE [LARGE SCALE GENOMIC DNA]</scope>
    <source>
        <strain evidence="1 2">FDAARGOS_1161</strain>
        <plasmid evidence="1 2">unnamed</plasmid>
    </source>
</reference>
<dbReference type="GO" id="GO:0003677">
    <property type="term" value="F:DNA binding"/>
    <property type="evidence" value="ECO:0007669"/>
    <property type="project" value="InterPro"/>
</dbReference>
<organism evidence="1 2">
    <name type="scientific">Peribacillus psychrosaccharolyticus</name>
    <name type="common">Bacillus psychrosaccharolyticus</name>
    <dbReference type="NCBI Taxonomy" id="1407"/>
    <lineage>
        <taxon>Bacteria</taxon>
        <taxon>Bacillati</taxon>
        <taxon>Bacillota</taxon>
        <taxon>Bacilli</taxon>
        <taxon>Bacillales</taxon>
        <taxon>Bacillaceae</taxon>
        <taxon>Peribacillus</taxon>
    </lineage>
</organism>
<geneLocation type="plasmid" evidence="1 2">
    <name>unnamed</name>
</geneLocation>
<keyword evidence="1" id="KW-0614">Plasmid</keyword>
<dbReference type="AlphaFoldDB" id="A0A974RYH7"/>
<dbReference type="Gene3D" id="1.10.260.40">
    <property type="entry name" value="lambda repressor-like DNA-binding domains"/>
    <property type="match status" value="1"/>
</dbReference>
<dbReference type="RefSeq" id="WP_040374281.1">
    <property type="nucleotide sequence ID" value="NZ_CP068052.1"/>
</dbReference>
<proteinExistence type="predicted"/>
<dbReference type="InterPro" id="IPR010982">
    <property type="entry name" value="Lambda_DNA-bd_dom_sf"/>
</dbReference>
<protein>
    <recommendedName>
        <fullName evidence="3">HTH cro/C1-type domain-containing protein</fullName>
    </recommendedName>
</protein>
<evidence type="ECO:0008006" key="3">
    <source>
        <dbReference type="Google" id="ProtNLM"/>
    </source>
</evidence>
<sequence length="603" mass="70694">MDYLHIPDTMLLNYEWLKVAIFEENKHLFEDRPYIIEKWKQNALLMTGEEQKTQYPTATMSPSFRALYSLFTETLFIKQPINKQMIKDAVKNYESTIRIILSSHFFKEFPDNEIKHSMNEEKIDTALQQDFIYASMDKDFHLMRDIVTKKKVFKESEAGNLSTEIIDNRGRVRGLAELRPSELHVVETDQQNLWLELIESTLNSLDEMTADLFDLITYLWMVSPKSPDGFIEFHSNDALRLRNMKKRSVHGRELDFREEDRFNIMKRVAALSSIWVSLGDQQVKVVDAIDLQDNDLYAFKDFQRMFEIGKMRIAYDKKSGEPKGIYAVQVKPSPILTPYLDGSHRSLGILDLQVFQYNHFTQREHKRLTRYLNVQWKIRTIKNNLQQPFKVSTLLKVMDFSARYNGIQVRDKFESVLDQLQADSVIKSWHYNEVIDEERVGKKGWFTNYWVKINVTVLPTEGVVKENQKKITPDPKTLLNEKILVHMNHVQTQPIPNTEQTMLNHTDGIYNELAATIDQLIPETSNSIQQAFDFTQQTEVVLSPETMKKTMDDLNMSIRKTAEEIGIAHTTLSRYLKKENKRQNNKNDIKMQNWLNEQIVTKG</sequence>
<gene>
    <name evidence="1" type="ORF">I6J18_00045</name>
</gene>
<keyword evidence="2" id="KW-1185">Reference proteome</keyword>